<dbReference type="STRING" id="1507870.A0A1V8T3L8"/>
<dbReference type="AlphaFoldDB" id="A0A1V8T3L8"/>
<proteinExistence type="predicted"/>
<comment type="caution">
    <text evidence="2">The sequence shown here is derived from an EMBL/GenBank/DDBJ whole genome shotgun (WGS) entry which is preliminary data.</text>
</comment>
<protein>
    <recommendedName>
        <fullName evidence="4">Chitin-binding type-4 domain-containing protein</fullName>
    </recommendedName>
</protein>
<dbReference type="Gene3D" id="2.70.50.70">
    <property type="match status" value="1"/>
</dbReference>
<dbReference type="Proteomes" id="UP000192596">
    <property type="component" value="Unassembled WGS sequence"/>
</dbReference>
<evidence type="ECO:0000256" key="1">
    <source>
        <dbReference type="SAM" id="SignalP"/>
    </source>
</evidence>
<name>A0A1V8T3L8_9PEZI</name>
<dbReference type="PANTHER" id="PTHR36182">
    <property type="entry name" value="PROTEIN, PUTATIVE (AFU_ORTHOLOGUE AFUA_6G10930)-RELATED"/>
    <property type="match status" value="1"/>
</dbReference>
<feature type="chain" id="PRO_5012709277" description="Chitin-binding type-4 domain-containing protein" evidence="1">
    <location>
        <begin position="18"/>
        <end position="292"/>
    </location>
</feature>
<evidence type="ECO:0000313" key="2">
    <source>
        <dbReference type="EMBL" id="OQO05894.1"/>
    </source>
</evidence>
<reference evidence="3" key="1">
    <citation type="submission" date="2017-03" db="EMBL/GenBank/DDBJ databases">
        <title>Genomes of endolithic fungi from Antarctica.</title>
        <authorList>
            <person name="Coleine C."/>
            <person name="Masonjones S."/>
            <person name="Stajich J.E."/>
        </authorList>
    </citation>
    <scope>NUCLEOTIDE SEQUENCE [LARGE SCALE GENOMIC DNA]</scope>
    <source>
        <strain evidence="3">CCFEE 5527</strain>
    </source>
</reference>
<evidence type="ECO:0000313" key="3">
    <source>
        <dbReference type="Proteomes" id="UP000192596"/>
    </source>
</evidence>
<feature type="signal peptide" evidence="1">
    <location>
        <begin position="1"/>
        <end position="17"/>
    </location>
</feature>
<sequence length="292" mass="31043">MHSHLGALATLLALTLAHMELTSPAPFNSSANPHRRTRADPYLQYPYDCCGPGARWTYPCRGYLPLLGTLEGAPTATWPAGSQQNWSISGIGNHYGGSCQVGFSADRGESFRVATSNEGNCPHRKAGNGPEGQVFNFTVPSDLPPGVQVFAWTWYNREQEFNMNCGAVNITSPSRASDPFVSAHETAKNCTCTCPAPTNISTCACTCPADLSTGRRSEIPDYAGQRAEGADVAFHDRPEMLVADVGTGCITPKTTAELNFPQPGSDVVASDGEYPMELPSGPCRTVAYSSGG</sequence>
<organism evidence="2 3">
    <name type="scientific">Cryoendolithus antarcticus</name>
    <dbReference type="NCBI Taxonomy" id="1507870"/>
    <lineage>
        <taxon>Eukaryota</taxon>
        <taxon>Fungi</taxon>
        <taxon>Dikarya</taxon>
        <taxon>Ascomycota</taxon>
        <taxon>Pezizomycotina</taxon>
        <taxon>Dothideomycetes</taxon>
        <taxon>Dothideomycetidae</taxon>
        <taxon>Cladosporiales</taxon>
        <taxon>Cladosporiaceae</taxon>
        <taxon>Cryoendolithus</taxon>
    </lineage>
</organism>
<evidence type="ECO:0008006" key="4">
    <source>
        <dbReference type="Google" id="ProtNLM"/>
    </source>
</evidence>
<dbReference type="OrthoDB" id="2342176at2759"/>
<dbReference type="PANTHER" id="PTHR36182:SF1">
    <property type="entry name" value="PROTEIN, PUTATIVE (AFU_ORTHOLOGUE AFUA_6G10930)-RELATED"/>
    <property type="match status" value="1"/>
</dbReference>
<accession>A0A1V8T3L8</accession>
<dbReference type="EMBL" id="NAJO01000018">
    <property type="protein sequence ID" value="OQO05894.1"/>
    <property type="molecule type" value="Genomic_DNA"/>
</dbReference>
<keyword evidence="1" id="KW-0732">Signal</keyword>
<keyword evidence="3" id="KW-1185">Reference proteome</keyword>
<dbReference type="InParanoid" id="A0A1V8T3L8"/>
<gene>
    <name evidence="2" type="ORF">B0A48_09990</name>
</gene>